<evidence type="ECO:0000256" key="6">
    <source>
        <dbReference type="ARBA" id="ARBA00023128"/>
    </source>
</evidence>
<dbReference type="Pfam" id="PF02466">
    <property type="entry name" value="Tim17"/>
    <property type="match status" value="2"/>
</dbReference>
<dbReference type="GO" id="GO:0005744">
    <property type="term" value="C:TIM23 mitochondrial import inner membrane translocase complex"/>
    <property type="evidence" value="ECO:0007669"/>
    <property type="project" value="TreeGrafter"/>
</dbReference>
<keyword evidence="10" id="KW-1185">Reference proteome</keyword>
<dbReference type="PANTHER" id="PTHR10485:SF20">
    <property type="entry name" value="MITOCHONDRIAL IMPORT INNER MEMBRANE TRANSLOCASE SUBUNIT TIM17"/>
    <property type="match status" value="1"/>
</dbReference>
<accession>A0AAQ3SMV7</accession>
<comment type="subcellular location">
    <subcellularLocation>
        <location evidence="1">Mitochondrion inner membrane</location>
        <topology evidence="1">Multi-pass membrane protein</topology>
    </subcellularLocation>
</comment>
<dbReference type="EMBL" id="CP144746">
    <property type="protein sequence ID" value="WVZ57275.1"/>
    <property type="molecule type" value="Genomic_DNA"/>
</dbReference>
<gene>
    <name evidence="9" type="ORF">U9M48_007680</name>
</gene>
<comment type="similarity">
    <text evidence="2">Belongs to the Tim17/Tim22/Tim23 family.</text>
</comment>
<keyword evidence="7" id="KW-0472">Membrane</keyword>
<reference evidence="9 10" key="1">
    <citation type="submission" date="2024-02" db="EMBL/GenBank/DDBJ databases">
        <title>High-quality chromosome-scale genome assembly of Pensacola bahiagrass (Paspalum notatum Flugge var. saurae).</title>
        <authorList>
            <person name="Vega J.M."/>
            <person name="Podio M."/>
            <person name="Orjuela J."/>
            <person name="Siena L.A."/>
            <person name="Pessino S.C."/>
            <person name="Combes M.C."/>
            <person name="Mariac C."/>
            <person name="Albertini E."/>
            <person name="Pupilli F."/>
            <person name="Ortiz J.P.A."/>
            <person name="Leblanc O."/>
        </authorList>
    </citation>
    <scope>NUCLEOTIDE SEQUENCE [LARGE SCALE GENOMIC DNA]</scope>
    <source>
        <strain evidence="9">R1</strain>
        <tissue evidence="9">Leaf</tissue>
    </source>
</reference>
<evidence type="ECO:0000256" key="3">
    <source>
        <dbReference type="ARBA" id="ARBA00022692"/>
    </source>
</evidence>
<evidence type="ECO:0000256" key="5">
    <source>
        <dbReference type="ARBA" id="ARBA00022989"/>
    </source>
</evidence>
<feature type="compositionally biased region" description="Pro residues" evidence="8">
    <location>
        <begin position="250"/>
        <end position="260"/>
    </location>
</feature>
<proteinExistence type="inferred from homology"/>
<name>A0AAQ3SMV7_PASNO</name>
<evidence type="ECO:0000256" key="1">
    <source>
        <dbReference type="ARBA" id="ARBA00004448"/>
    </source>
</evidence>
<keyword evidence="5" id="KW-1133">Transmembrane helix</keyword>
<dbReference type="AlphaFoldDB" id="A0AAQ3SMV7"/>
<evidence type="ECO:0000256" key="8">
    <source>
        <dbReference type="SAM" id="MobiDB-lite"/>
    </source>
</evidence>
<evidence type="ECO:0000256" key="7">
    <source>
        <dbReference type="ARBA" id="ARBA00023136"/>
    </source>
</evidence>
<evidence type="ECO:0000256" key="2">
    <source>
        <dbReference type="ARBA" id="ARBA00008444"/>
    </source>
</evidence>
<keyword evidence="3" id="KW-0812">Transmembrane</keyword>
<keyword evidence="4" id="KW-0999">Mitochondrion inner membrane</keyword>
<evidence type="ECO:0000256" key="4">
    <source>
        <dbReference type="ARBA" id="ARBA00022792"/>
    </source>
</evidence>
<sequence length="559" mass="59028">MNVTTKDMMMGRLPCPGRIVEDVGGAFGMGAVGGSAFHFAKGLYHSPNGHRLAGGATAARMQAPRVGGGFAVWGGLFCTIDCAMVYARRKEDPWNSIVAGAASGGLLSLRRGLAAAGRSAALGAAILALIEGAGIMLNRHMVMAPPPMEEYPMQQYPGGQYTPPGFLGVPPAPPAAVEEVPVVDGPAAWIRGLFGRMKQQESKVAGGGGEDTKSEVLELNLPSPASRTAHPTPPRPICFGRPSAPSARPFVPPHRPPPPCHQQRPRPARRLGFSPPPETTKMATPETSREPCPDRILDDVGGAFGMGAVGGSAFHFLKGFYNSPRGHRLAGGAASARMLAPRVGGSFAVWGGLFSTFDCAFVYARQKEDPWNSIAAGAATGGVLAVRQGLLASGRSALFGGALLALIEGAGIMLNRVLIAPQPLQEDLLLQYPGAGQHVPPAFLGVPPAPPIAVEEVPVPEPGPAGWLRGLFGKKHKDSKVADDGDRKSEVLELDLPSKPVPSFDYNLKCENEIQDLYHQIPTRALTNSKCKREVSCCGFEVERWSSSCTEGRKRLTRD</sequence>
<evidence type="ECO:0000313" key="9">
    <source>
        <dbReference type="EMBL" id="WVZ57275.1"/>
    </source>
</evidence>
<evidence type="ECO:0000313" key="10">
    <source>
        <dbReference type="Proteomes" id="UP001341281"/>
    </source>
</evidence>
<dbReference type="PANTHER" id="PTHR10485">
    <property type="entry name" value="MITOCHONDRIAL IMPORT INNER MEMBRANE TRANSLOCASE SUBUNIT TIM-17"/>
    <property type="match status" value="1"/>
</dbReference>
<dbReference type="GO" id="GO:0030150">
    <property type="term" value="P:protein import into mitochondrial matrix"/>
    <property type="evidence" value="ECO:0007669"/>
    <property type="project" value="TreeGrafter"/>
</dbReference>
<dbReference type="GO" id="GO:0008320">
    <property type="term" value="F:protein transmembrane transporter activity"/>
    <property type="evidence" value="ECO:0007669"/>
    <property type="project" value="TreeGrafter"/>
</dbReference>
<organism evidence="9 10">
    <name type="scientific">Paspalum notatum var. saurae</name>
    <dbReference type="NCBI Taxonomy" id="547442"/>
    <lineage>
        <taxon>Eukaryota</taxon>
        <taxon>Viridiplantae</taxon>
        <taxon>Streptophyta</taxon>
        <taxon>Embryophyta</taxon>
        <taxon>Tracheophyta</taxon>
        <taxon>Spermatophyta</taxon>
        <taxon>Magnoliopsida</taxon>
        <taxon>Liliopsida</taxon>
        <taxon>Poales</taxon>
        <taxon>Poaceae</taxon>
        <taxon>PACMAD clade</taxon>
        <taxon>Panicoideae</taxon>
        <taxon>Andropogonodae</taxon>
        <taxon>Paspaleae</taxon>
        <taxon>Paspalinae</taxon>
        <taxon>Paspalum</taxon>
    </lineage>
</organism>
<dbReference type="Proteomes" id="UP001341281">
    <property type="component" value="Chromosome 02"/>
</dbReference>
<feature type="region of interest" description="Disordered" evidence="8">
    <location>
        <begin position="223"/>
        <end position="293"/>
    </location>
</feature>
<protein>
    <submittedName>
        <fullName evidence="9">Uncharacterized protein</fullName>
    </submittedName>
</protein>
<keyword evidence="6" id="KW-0496">Mitochondrion</keyword>